<dbReference type="AlphaFoldDB" id="A0A388LPL0"/>
<proteinExistence type="predicted"/>
<feature type="compositionally biased region" description="Basic and acidic residues" evidence="1">
    <location>
        <begin position="84"/>
        <end position="98"/>
    </location>
</feature>
<comment type="caution">
    <text evidence="2">The sequence shown here is derived from an EMBL/GenBank/DDBJ whole genome shotgun (WGS) entry which is preliminary data.</text>
</comment>
<dbReference type="Proteomes" id="UP000265515">
    <property type="component" value="Unassembled WGS sequence"/>
</dbReference>
<evidence type="ECO:0008006" key="4">
    <source>
        <dbReference type="Google" id="ProtNLM"/>
    </source>
</evidence>
<dbReference type="GO" id="GO:0003676">
    <property type="term" value="F:nucleic acid binding"/>
    <property type="evidence" value="ECO:0007669"/>
    <property type="project" value="InterPro"/>
</dbReference>
<reference evidence="2 3" key="1">
    <citation type="journal article" date="2018" name="Cell">
        <title>The Chara Genome: Secondary Complexity and Implications for Plant Terrestrialization.</title>
        <authorList>
            <person name="Nishiyama T."/>
            <person name="Sakayama H."/>
            <person name="Vries J.D."/>
            <person name="Buschmann H."/>
            <person name="Saint-Marcoux D."/>
            <person name="Ullrich K.K."/>
            <person name="Haas F.B."/>
            <person name="Vanderstraeten L."/>
            <person name="Becker D."/>
            <person name="Lang D."/>
            <person name="Vosolsobe S."/>
            <person name="Rombauts S."/>
            <person name="Wilhelmsson P.K.I."/>
            <person name="Janitza P."/>
            <person name="Kern R."/>
            <person name="Heyl A."/>
            <person name="Rumpler F."/>
            <person name="Villalobos L.I.A.C."/>
            <person name="Clay J.M."/>
            <person name="Skokan R."/>
            <person name="Toyoda A."/>
            <person name="Suzuki Y."/>
            <person name="Kagoshima H."/>
            <person name="Schijlen E."/>
            <person name="Tajeshwar N."/>
            <person name="Catarino B."/>
            <person name="Hetherington A.J."/>
            <person name="Saltykova A."/>
            <person name="Bonnot C."/>
            <person name="Breuninger H."/>
            <person name="Symeonidi A."/>
            <person name="Radhakrishnan G.V."/>
            <person name="Van Nieuwerburgh F."/>
            <person name="Deforce D."/>
            <person name="Chang C."/>
            <person name="Karol K.G."/>
            <person name="Hedrich R."/>
            <person name="Ulvskov P."/>
            <person name="Glockner G."/>
            <person name="Delwiche C.F."/>
            <person name="Petrasek J."/>
            <person name="Van de Peer Y."/>
            <person name="Friml J."/>
            <person name="Beilby M."/>
            <person name="Dolan L."/>
            <person name="Kohara Y."/>
            <person name="Sugano S."/>
            <person name="Fujiyama A."/>
            <person name="Delaux P.-M."/>
            <person name="Quint M."/>
            <person name="TheiBen G."/>
            <person name="Hagemann M."/>
            <person name="Harholt J."/>
            <person name="Dunand C."/>
            <person name="Zachgo S."/>
            <person name="Langdale J."/>
            <person name="Maumus F."/>
            <person name="Straeten D.V.D."/>
            <person name="Gould S.B."/>
            <person name="Rensing S.A."/>
        </authorList>
    </citation>
    <scope>NUCLEOTIDE SEQUENCE [LARGE SCALE GENOMIC DNA]</scope>
    <source>
        <strain evidence="2 3">S276</strain>
    </source>
</reference>
<accession>A0A388LPL0</accession>
<evidence type="ECO:0000256" key="1">
    <source>
        <dbReference type="SAM" id="MobiDB-lite"/>
    </source>
</evidence>
<name>A0A388LPL0_CHABU</name>
<keyword evidence="3" id="KW-1185">Reference proteome</keyword>
<gene>
    <name evidence="2" type="ORF">CBR_g38239</name>
</gene>
<feature type="compositionally biased region" description="Basic and acidic residues" evidence="1">
    <location>
        <begin position="145"/>
        <end position="174"/>
    </location>
</feature>
<dbReference type="EMBL" id="BFEA01000470">
    <property type="protein sequence ID" value="GBG84268.1"/>
    <property type="molecule type" value="Genomic_DNA"/>
</dbReference>
<organism evidence="2 3">
    <name type="scientific">Chara braunii</name>
    <name type="common">Braun's stonewort</name>
    <dbReference type="NCBI Taxonomy" id="69332"/>
    <lineage>
        <taxon>Eukaryota</taxon>
        <taxon>Viridiplantae</taxon>
        <taxon>Streptophyta</taxon>
        <taxon>Charophyceae</taxon>
        <taxon>Charales</taxon>
        <taxon>Characeae</taxon>
        <taxon>Chara</taxon>
    </lineage>
</organism>
<evidence type="ECO:0000313" key="2">
    <source>
        <dbReference type="EMBL" id="GBG84268.1"/>
    </source>
</evidence>
<feature type="region of interest" description="Disordered" evidence="1">
    <location>
        <begin position="1"/>
        <end position="59"/>
    </location>
</feature>
<dbReference type="GO" id="GO:0008270">
    <property type="term" value="F:zinc ion binding"/>
    <property type="evidence" value="ECO:0007669"/>
    <property type="project" value="InterPro"/>
</dbReference>
<dbReference type="InterPro" id="IPR036875">
    <property type="entry name" value="Znf_CCHC_sf"/>
</dbReference>
<protein>
    <recommendedName>
        <fullName evidence="4">CCHC-type domain-containing protein</fullName>
    </recommendedName>
</protein>
<feature type="region of interest" description="Disordered" evidence="1">
    <location>
        <begin position="145"/>
        <end position="186"/>
    </location>
</feature>
<dbReference type="Gramene" id="GBG84268">
    <property type="protein sequence ID" value="GBG84268"/>
    <property type="gene ID" value="CBR_g38239"/>
</dbReference>
<feature type="compositionally biased region" description="Basic and acidic residues" evidence="1">
    <location>
        <begin position="11"/>
        <end position="42"/>
    </location>
</feature>
<sequence>MGGGECSYDWGNRRERSYDGRSRSQDEPDRGRSSDTDRREQRTGGGGNDGGRRPGPPPICFGCKVLGHYRSDCWADPLSRRQAKRDGYTCPPEHERRGISVSPRRSHDASLERSPSVDLKTTSKLEELGESVQQLREFVDLVKTRQTEKERRRQEREEAKQREEEERRAEEARAAKKREKQRRCEEEQLAMTKAVELQLAMRLSLIHEDIKSGVRKCVAKGKEAVVEDLPSTSGNSSEAVEIVTNSDDTNKLVAAEKRKRGEDILVGDSPPVITPTK</sequence>
<feature type="region of interest" description="Disordered" evidence="1">
    <location>
        <begin position="76"/>
        <end position="118"/>
    </location>
</feature>
<dbReference type="SUPFAM" id="SSF57756">
    <property type="entry name" value="Retrovirus zinc finger-like domains"/>
    <property type="match status" value="1"/>
</dbReference>
<evidence type="ECO:0000313" key="3">
    <source>
        <dbReference type="Proteomes" id="UP000265515"/>
    </source>
</evidence>